<sequence length="418" mass="48357">MCKNLDDTPDLKSKNDIISSLSDDIIDKILVRLRLEEAINTSLLARDWRYKWQTMSEVIVHYSHSFSNCENFSAKIKRFLLLHKGNIQRFQFNGLGHHYEDVNIWLDHLDGAHLNHLELAMHKDSSIPLSVFSFEKMVTMNLKGYILFPTSFARFQVLTTLSFCFDKYEIGGYKKLEELIHLCPLLKHLKIGVPLSDWVPKISILKLNAPNLHTLIFFDRNGSLQIMNAPLITYATVYLRDLKHLLGLLNVVHLRIAVEFASYSFSCLNCNKLTIQKIKFNFLKKLVILVNLNYLHQYEIALCILINSPVLVSLIIQQSVRLTNMVDFPSIWPEHHSISFDFKHLKFFEMEIAFGSKWEMKIIGFVLGNTSLLEVSNFKWASRSTLSIEEKTDIMNKLMSVKKASTSVEVKFAEIILK</sequence>
<dbReference type="PANTHER" id="PTHR31639:SF56">
    <property type="entry name" value="OS08G0461800 PROTEIN"/>
    <property type="match status" value="1"/>
</dbReference>
<proteinExistence type="predicted"/>
<name>A0A0K9NJU8_ZOSMR</name>
<dbReference type="SUPFAM" id="SSF81383">
    <property type="entry name" value="F-box domain"/>
    <property type="match status" value="1"/>
</dbReference>
<evidence type="ECO:0000313" key="1">
    <source>
        <dbReference type="EMBL" id="KMZ56357.1"/>
    </source>
</evidence>
<dbReference type="InterPro" id="IPR036047">
    <property type="entry name" value="F-box-like_dom_sf"/>
</dbReference>
<dbReference type="AlphaFoldDB" id="A0A0K9NJU8"/>
<evidence type="ECO:0000313" key="2">
    <source>
        <dbReference type="Proteomes" id="UP000036987"/>
    </source>
</evidence>
<protein>
    <recommendedName>
        <fullName evidence="3">F-box domain-containing protein</fullName>
    </recommendedName>
</protein>
<reference evidence="2" key="1">
    <citation type="journal article" date="2016" name="Nature">
        <title>The genome of the seagrass Zostera marina reveals angiosperm adaptation to the sea.</title>
        <authorList>
            <person name="Olsen J.L."/>
            <person name="Rouze P."/>
            <person name="Verhelst B."/>
            <person name="Lin Y.-C."/>
            <person name="Bayer T."/>
            <person name="Collen J."/>
            <person name="Dattolo E."/>
            <person name="De Paoli E."/>
            <person name="Dittami S."/>
            <person name="Maumus F."/>
            <person name="Michel G."/>
            <person name="Kersting A."/>
            <person name="Lauritano C."/>
            <person name="Lohaus R."/>
            <person name="Toepel M."/>
            <person name="Tonon T."/>
            <person name="Vanneste K."/>
            <person name="Amirebrahimi M."/>
            <person name="Brakel J."/>
            <person name="Bostroem C."/>
            <person name="Chovatia M."/>
            <person name="Grimwood J."/>
            <person name="Jenkins J.W."/>
            <person name="Jueterbock A."/>
            <person name="Mraz A."/>
            <person name="Stam W.T."/>
            <person name="Tice H."/>
            <person name="Bornberg-Bauer E."/>
            <person name="Green P.J."/>
            <person name="Pearson G.A."/>
            <person name="Procaccini G."/>
            <person name="Duarte C.M."/>
            <person name="Schmutz J."/>
            <person name="Reusch T.B.H."/>
            <person name="Van de Peer Y."/>
        </authorList>
    </citation>
    <scope>NUCLEOTIDE SEQUENCE [LARGE SCALE GENOMIC DNA]</scope>
    <source>
        <strain evidence="2">cv. Finnish</strain>
    </source>
</reference>
<keyword evidence="2" id="KW-1185">Reference proteome</keyword>
<dbReference type="PANTHER" id="PTHR31639">
    <property type="entry name" value="F-BOX PROTEIN-LIKE"/>
    <property type="match status" value="1"/>
</dbReference>
<dbReference type="Proteomes" id="UP000036987">
    <property type="component" value="Unassembled WGS sequence"/>
</dbReference>
<accession>A0A0K9NJU8</accession>
<comment type="caution">
    <text evidence="1">The sequence shown here is derived from an EMBL/GenBank/DDBJ whole genome shotgun (WGS) entry which is preliminary data.</text>
</comment>
<dbReference type="EMBL" id="LFYR01002199">
    <property type="protein sequence ID" value="KMZ56357.1"/>
    <property type="molecule type" value="Genomic_DNA"/>
</dbReference>
<dbReference type="OrthoDB" id="1163429at2759"/>
<gene>
    <name evidence="1" type="ORF">ZOSMA_96G00310</name>
</gene>
<organism evidence="1 2">
    <name type="scientific">Zostera marina</name>
    <name type="common">Eelgrass</name>
    <dbReference type="NCBI Taxonomy" id="29655"/>
    <lineage>
        <taxon>Eukaryota</taxon>
        <taxon>Viridiplantae</taxon>
        <taxon>Streptophyta</taxon>
        <taxon>Embryophyta</taxon>
        <taxon>Tracheophyta</taxon>
        <taxon>Spermatophyta</taxon>
        <taxon>Magnoliopsida</taxon>
        <taxon>Liliopsida</taxon>
        <taxon>Zosteraceae</taxon>
        <taxon>Zostera</taxon>
    </lineage>
</organism>
<evidence type="ECO:0008006" key="3">
    <source>
        <dbReference type="Google" id="ProtNLM"/>
    </source>
</evidence>
<dbReference type="OMA" id="KIVHMTD"/>